<name>A0A318LZC8_9PSEU</name>
<dbReference type="EMBL" id="MASU01000002">
    <property type="protein sequence ID" value="PXY38128.1"/>
    <property type="molecule type" value="Genomic_DNA"/>
</dbReference>
<dbReference type="PRINTS" id="PR00080">
    <property type="entry name" value="SDRFAMILY"/>
</dbReference>
<dbReference type="CDD" id="cd05233">
    <property type="entry name" value="SDR_c"/>
    <property type="match status" value="1"/>
</dbReference>
<sequence>MLDVVRDFGVPLPGPSRDVRGKAVLITGAASGIGLALARALHAQGAVLGLVDRDESALAAVTAELGTRAHSVVADVADRPGMAEAVGGLARHTGGWDVVVANAGVTPPPGTLRQLDPHEFDRVVSVNLTGVFNTVRPALDDVLARRGYVLVVSSAAAFTPGPGGSPYMISKAGVEQLGRALRLELAPHGADVGVAYFGFVDTPLARATLDDDPLGRALEARLPGPLRKRITAEQAARVLARAIERRSGRVVAPSAWQPWALLRGVVNVVADRYLAADPSCHALVRDLEARH</sequence>
<comment type="caution">
    <text evidence="5">The sequence shown here is derived from an EMBL/GenBank/DDBJ whole genome shotgun (WGS) entry which is preliminary data.</text>
</comment>
<dbReference type="GO" id="GO:0016020">
    <property type="term" value="C:membrane"/>
    <property type="evidence" value="ECO:0007669"/>
    <property type="project" value="TreeGrafter"/>
</dbReference>
<dbReference type="PANTHER" id="PTHR44196">
    <property type="entry name" value="DEHYDROGENASE/REDUCTASE SDR FAMILY MEMBER 7B"/>
    <property type="match status" value="1"/>
</dbReference>
<keyword evidence="6" id="KW-1185">Reference proteome</keyword>
<dbReference type="GO" id="GO:0016491">
    <property type="term" value="F:oxidoreductase activity"/>
    <property type="evidence" value="ECO:0007669"/>
    <property type="project" value="UniProtKB-KW"/>
</dbReference>
<dbReference type="PANTHER" id="PTHR44196:SF1">
    <property type="entry name" value="DEHYDROGENASE_REDUCTASE SDR FAMILY MEMBER 7B"/>
    <property type="match status" value="1"/>
</dbReference>
<dbReference type="SMART" id="SM00822">
    <property type="entry name" value="PKS_KR"/>
    <property type="match status" value="1"/>
</dbReference>
<reference evidence="5 6" key="1">
    <citation type="submission" date="2016-07" db="EMBL/GenBank/DDBJ databases">
        <title>Draft genome sequence of Prauserella sp. YIM 121212, isolated from alkaline soil.</title>
        <authorList>
            <person name="Ruckert C."/>
            <person name="Albersmeier A."/>
            <person name="Jiang C.-L."/>
            <person name="Jiang Y."/>
            <person name="Kalinowski J."/>
            <person name="Schneider O."/>
            <person name="Winkler A."/>
            <person name="Zotchev S.B."/>
        </authorList>
    </citation>
    <scope>NUCLEOTIDE SEQUENCE [LARGE SCALE GENOMIC DNA]</scope>
    <source>
        <strain evidence="5 6">YIM 121212</strain>
    </source>
</reference>
<dbReference type="InterPro" id="IPR002347">
    <property type="entry name" value="SDR_fam"/>
</dbReference>
<dbReference type="PRINTS" id="PR00081">
    <property type="entry name" value="GDHRDH"/>
</dbReference>
<dbReference type="InterPro" id="IPR057326">
    <property type="entry name" value="KR_dom"/>
</dbReference>
<dbReference type="AlphaFoldDB" id="A0A318LZC8"/>
<organism evidence="5 6">
    <name type="scientific">Prauserella flavalba</name>
    <dbReference type="NCBI Taxonomy" id="1477506"/>
    <lineage>
        <taxon>Bacteria</taxon>
        <taxon>Bacillati</taxon>
        <taxon>Actinomycetota</taxon>
        <taxon>Actinomycetes</taxon>
        <taxon>Pseudonocardiales</taxon>
        <taxon>Pseudonocardiaceae</taxon>
        <taxon>Prauserella</taxon>
    </lineage>
</organism>
<feature type="domain" description="Ketoreductase" evidence="4">
    <location>
        <begin position="22"/>
        <end position="203"/>
    </location>
</feature>
<evidence type="ECO:0000313" key="6">
    <source>
        <dbReference type="Proteomes" id="UP000247892"/>
    </source>
</evidence>
<gene>
    <name evidence="5" type="ORF">BA062_03255</name>
</gene>
<dbReference type="NCBIfam" id="NF004526">
    <property type="entry name" value="PRK05872.1"/>
    <property type="match status" value="1"/>
</dbReference>
<dbReference type="Gene3D" id="3.40.50.720">
    <property type="entry name" value="NAD(P)-binding Rossmann-like Domain"/>
    <property type="match status" value="1"/>
</dbReference>
<comment type="similarity">
    <text evidence="1 3">Belongs to the short-chain dehydrogenases/reductases (SDR) family.</text>
</comment>
<evidence type="ECO:0000259" key="4">
    <source>
        <dbReference type="SMART" id="SM00822"/>
    </source>
</evidence>
<protein>
    <submittedName>
        <fullName evidence="5">Short-chain dehydrogenase</fullName>
    </submittedName>
</protein>
<proteinExistence type="inferred from homology"/>
<dbReference type="InterPro" id="IPR036291">
    <property type="entry name" value="NAD(P)-bd_dom_sf"/>
</dbReference>
<accession>A0A318LZC8</accession>
<evidence type="ECO:0000313" key="5">
    <source>
        <dbReference type="EMBL" id="PXY38128.1"/>
    </source>
</evidence>
<dbReference type="Pfam" id="PF00106">
    <property type="entry name" value="adh_short"/>
    <property type="match status" value="1"/>
</dbReference>
<evidence type="ECO:0000256" key="3">
    <source>
        <dbReference type="RuleBase" id="RU000363"/>
    </source>
</evidence>
<keyword evidence="2" id="KW-0560">Oxidoreductase</keyword>
<dbReference type="Proteomes" id="UP000247892">
    <property type="component" value="Unassembled WGS sequence"/>
</dbReference>
<evidence type="ECO:0000256" key="1">
    <source>
        <dbReference type="ARBA" id="ARBA00006484"/>
    </source>
</evidence>
<dbReference type="SUPFAM" id="SSF51735">
    <property type="entry name" value="NAD(P)-binding Rossmann-fold domains"/>
    <property type="match status" value="1"/>
</dbReference>
<evidence type="ECO:0000256" key="2">
    <source>
        <dbReference type="ARBA" id="ARBA00023002"/>
    </source>
</evidence>